<reference evidence="4" key="1">
    <citation type="submission" date="2009-05" db="EMBL/GenBank/DDBJ databases">
        <title>The genome sequence of Ajellomyces capsulatus strain H143.</title>
        <authorList>
            <person name="Champion M."/>
            <person name="Cuomo C.A."/>
            <person name="Ma L.-J."/>
            <person name="Henn M.R."/>
            <person name="Sil A."/>
            <person name="Goldman B."/>
            <person name="Young S.K."/>
            <person name="Kodira C.D."/>
            <person name="Zeng Q."/>
            <person name="Koehrsen M."/>
            <person name="Alvarado L."/>
            <person name="Berlin A.M."/>
            <person name="Borenstein D."/>
            <person name="Chen Z."/>
            <person name="Engels R."/>
            <person name="Freedman E."/>
            <person name="Gellesch M."/>
            <person name="Goldberg J."/>
            <person name="Griggs A."/>
            <person name="Gujja S."/>
            <person name="Heiman D.I."/>
            <person name="Hepburn T.A."/>
            <person name="Howarth C."/>
            <person name="Jen D."/>
            <person name="Larson L."/>
            <person name="Lewis B."/>
            <person name="Mehta T."/>
            <person name="Park D."/>
            <person name="Pearson M."/>
            <person name="Roberts A."/>
            <person name="Saif S."/>
            <person name="Shea T.D."/>
            <person name="Shenoy N."/>
            <person name="Sisk P."/>
            <person name="Stolte C."/>
            <person name="Sykes S."/>
            <person name="Walk T."/>
            <person name="White J."/>
            <person name="Yandava C."/>
            <person name="Klein B."/>
            <person name="McEwen J.G."/>
            <person name="Puccia R."/>
            <person name="Goldman G.H."/>
            <person name="Felipe M.S."/>
            <person name="Nino-Vega G."/>
            <person name="San-Blas G."/>
            <person name="Taylor J.W."/>
            <person name="Mendoza L."/>
            <person name="Galagan J.E."/>
            <person name="Nusbaum C."/>
            <person name="Birren B.W."/>
        </authorList>
    </citation>
    <scope>NUCLEOTIDE SEQUENCE [LARGE SCALE GENOMIC DNA]</scope>
    <source>
        <strain evidence="4">H143</strain>
    </source>
</reference>
<protein>
    <submittedName>
        <fullName evidence="3">Uncharacterized protein</fullName>
    </submittedName>
</protein>
<gene>
    <name evidence="3" type="ORF">HCDG_07973</name>
</gene>
<dbReference type="OMA" id="IGARCGV"/>
<feature type="chain" id="PRO_5002965467" evidence="2">
    <location>
        <begin position="23"/>
        <end position="221"/>
    </location>
</feature>
<evidence type="ECO:0000256" key="1">
    <source>
        <dbReference type="SAM" id="MobiDB-lite"/>
    </source>
</evidence>
<organism evidence="3 4">
    <name type="scientific">Ajellomyces capsulatus (strain H143)</name>
    <name type="common">Darling's disease fungus</name>
    <name type="synonym">Histoplasma capsulatum</name>
    <dbReference type="NCBI Taxonomy" id="544712"/>
    <lineage>
        <taxon>Eukaryota</taxon>
        <taxon>Fungi</taxon>
        <taxon>Dikarya</taxon>
        <taxon>Ascomycota</taxon>
        <taxon>Pezizomycotina</taxon>
        <taxon>Eurotiomycetes</taxon>
        <taxon>Eurotiomycetidae</taxon>
        <taxon>Onygenales</taxon>
        <taxon>Ajellomycetaceae</taxon>
        <taxon>Histoplasma</taxon>
    </lineage>
</organism>
<dbReference type="AlphaFoldDB" id="C6HP42"/>
<dbReference type="Proteomes" id="UP000002624">
    <property type="component" value="Unassembled WGS sequence"/>
</dbReference>
<proteinExistence type="predicted"/>
<dbReference type="HOGENOM" id="CLU_1250356_0_0_1"/>
<evidence type="ECO:0000313" key="3">
    <source>
        <dbReference type="EMBL" id="EER38238.1"/>
    </source>
</evidence>
<dbReference type="VEuPathDB" id="FungiDB:HCDG_07973"/>
<accession>C6HP42</accession>
<feature type="compositionally biased region" description="Basic residues" evidence="1">
    <location>
        <begin position="45"/>
        <end position="54"/>
    </location>
</feature>
<name>C6HP42_AJECH</name>
<evidence type="ECO:0000256" key="2">
    <source>
        <dbReference type="SAM" id="SignalP"/>
    </source>
</evidence>
<dbReference type="EMBL" id="GG692432">
    <property type="protein sequence ID" value="EER38238.1"/>
    <property type="molecule type" value="Genomic_DNA"/>
</dbReference>
<feature type="signal peptide" evidence="2">
    <location>
        <begin position="1"/>
        <end position="22"/>
    </location>
</feature>
<feature type="region of interest" description="Disordered" evidence="1">
    <location>
        <begin position="32"/>
        <end position="60"/>
    </location>
</feature>
<sequence length="221" mass="25524">MAHDFLLLLLLLLLLLHALSYAKEAQGRFQCHFSPPGSSDTNESRRRRRERKLIRPCPAEEDSNRTFESCIRQIRVRASGQRFHRARQPSDVVLVQMQQMQQMQGDHGIGARCGVYARFRKAFEHISPSPSPSTKNEDEPEQPHPTLHSKCLDDEDFPQWNNPAIDPRGRKWEGNYPISQSMKALYRHDNPVGHPMQADAFSEKYPLTLTDLLTGQIFFIF</sequence>
<keyword evidence="2" id="KW-0732">Signal</keyword>
<evidence type="ECO:0000313" key="4">
    <source>
        <dbReference type="Proteomes" id="UP000002624"/>
    </source>
</evidence>
<feature type="region of interest" description="Disordered" evidence="1">
    <location>
        <begin position="125"/>
        <end position="155"/>
    </location>
</feature>